<feature type="non-terminal residue" evidence="4">
    <location>
        <position position="254"/>
    </location>
</feature>
<dbReference type="InterPro" id="IPR027417">
    <property type="entry name" value="P-loop_NTPase"/>
</dbReference>
<organism evidence="4">
    <name type="scientific">marine sediment metagenome</name>
    <dbReference type="NCBI Taxonomy" id="412755"/>
    <lineage>
        <taxon>unclassified sequences</taxon>
        <taxon>metagenomes</taxon>
        <taxon>ecological metagenomes</taxon>
    </lineage>
</organism>
<dbReference type="Gene3D" id="3.40.50.300">
    <property type="entry name" value="P-loop containing nucleotide triphosphate hydrolases"/>
    <property type="match status" value="1"/>
</dbReference>
<comment type="caution">
    <text evidence="4">The sequence shown here is derived from an EMBL/GenBank/DDBJ whole genome shotgun (WGS) entry which is preliminary data.</text>
</comment>
<accession>X0X9Z0</accession>
<dbReference type="GO" id="GO:0017116">
    <property type="term" value="F:single-stranded DNA helicase activity"/>
    <property type="evidence" value="ECO:0007669"/>
    <property type="project" value="TreeGrafter"/>
</dbReference>
<protein>
    <recommendedName>
        <fullName evidence="3">AAA+ ATPase domain-containing protein</fullName>
    </recommendedName>
</protein>
<dbReference type="InterPro" id="IPR050534">
    <property type="entry name" value="Coronavir_polyprotein_1ab"/>
</dbReference>
<dbReference type="SUPFAM" id="SSF52540">
    <property type="entry name" value="P-loop containing nucleoside triphosphate hydrolases"/>
    <property type="match status" value="1"/>
</dbReference>
<evidence type="ECO:0000259" key="3">
    <source>
        <dbReference type="SMART" id="SM00382"/>
    </source>
</evidence>
<name>X0X9Z0_9ZZZZ</name>
<proteinExistence type="predicted"/>
<evidence type="ECO:0000256" key="1">
    <source>
        <dbReference type="ARBA" id="ARBA00022741"/>
    </source>
</evidence>
<dbReference type="GO" id="GO:0009338">
    <property type="term" value="C:exodeoxyribonuclease V complex"/>
    <property type="evidence" value="ECO:0007669"/>
    <property type="project" value="TreeGrafter"/>
</dbReference>
<dbReference type="PANTHER" id="PTHR43788">
    <property type="entry name" value="DNA2/NAM7 HELICASE FAMILY MEMBER"/>
    <property type="match status" value="1"/>
</dbReference>
<dbReference type="EMBL" id="BARS01040120">
    <property type="protein sequence ID" value="GAG32242.1"/>
    <property type="molecule type" value="Genomic_DNA"/>
</dbReference>
<reference evidence="4" key="1">
    <citation type="journal article" date="2014" name="Front. Microbiol.">
        <title>High frequency of phylogenetically diverse reductive dehalogenase-homologous genes in deep subseafloor sedimentary metagenomes.</title>
        <authorList>
            <person name="Kawai M."/>
            <person name="Futagami T."/>
            <person name="Toyoda A."/>
            <person name="Takaki Y."/>
            <person name="Nishi S."/>
            <person name="Hori S."/>
            <person name="Arai W."/>
            <person name="Tsubouchi T."/>
            <person name="Morono Y."/>
            <person name="Uchiyama I."/>
            <person name="Ito T."/>
            <person name="Fujiyama A."/>
            <person name="Inagaki F."/>
            <person name="Takami H."/>
        </authorList>
    </citation>
    <scope>NUCLEOTIDE SEQUENCE</scope>
    <source>
        <strain evidence="4">Expedition CK06-06</strain>
    </source>
</reference>
<evidence type="ECO:0000256" key="2">
    <source>
        <dbReference type="ARBA" id="ARBA00022840"/>
    </source>
</evidence>
<dbReference type="GO" id="GO:0005524">
    <property type="term" value="F:ATP binding"/>
    <property type="evidence" value="ECO:0007669"/>
    <property type="project" value="UniProtKB-KW"/>
</dbReference>
<sequence length="254" mass="27542">ISETIQDVEYMYPSFLHHAETELAHFLTALMNGSNSLAGIDAGKAIDWVQKKIELELSPSQKEAIGDAMSNKVLVITGGPGVGKTTIVDSILRIFTAKRLSCLLCAPTGRAAKRLSEATEREAKTIHRLLEFSPYAGGFQKDADNPLACDAVIVDEVSMVDLALMFHLVRAIPTGAILIMVGDVDQLPSVGPGNVLSDLTESDVVPVVRLTEVFRQAAESRIIVNAHSINEGRMPALEKGEDEECDFYFVEAET</sequence>
<dbReference type="PANTHER" id="PTHR43788:SF6">
    <property type="entry name" value="DNA HELICASE B"/>
    <property type="match status" value="1"/>
</dbReference>
<dbReference type="CDD" id="cd17933">
    <property type="entry name" value="DEXSc_RecD-like"/>
    <property type="match status" value="1"/>
</dbReference>
<dbReference type="GO" id="GO:0006310">
    <property type="term" value="P:DNA recombination"/>
    <property type="evidence" value="ECO:0007669"/>
    <property type="project" value="TreeGrafter"/>
</dbReference>
<dbReference type="InterPro" id="IPR003593">
    <property type="entry name" value="AAA+_ATPase"/>
</dbReference>
<evidence type="ECO:0000313" key="4">
    <source>
        <dbReference type="EMBL" id="GAG32242.1"/>
    </source>
</evidence>
<dbReference type="Pfam" id="PF13245">
    <property type="entry name" value="AAA_19"/>
    <property type="match status" value="1"/>
</dbReference>
<keyword evidence="2" id="KW-0067">ATP-binding</keyword>
<gene>
    <name evidence="4" type="ORF">S01H1_61205</name>
</gene>
<keyword evidence="1" id="KW-0547">Nucleotide-binding</keyword>
<feature type="non-terminal residue" evidence="4">
    <location>
        <position position="1"/>
    </location>
</feature>
<feature type="domain" description="AAA+ ATPase" evidence="3">
    <location>
        <begin position="70"/>
        <end position="211"/>
    </location>
</feature>
<dbReference type="SMART" id="SM00382">
    <property type="entry name" value="AAA"/>
    <property type="match status" value="1"/>
</dbReference>
<dbReference type="AlphaFoldDB" id="X0X9Z0"/>